<gene>
    <name evidence="2" type="ORF">GMRT_12199</name>
</gene>
<dbReference type="AlphaFoldDB" id="A0A4Z1T435"/>
<protein>
    <submittedName>
        <fullName evidence="2">Uncharacterized protein</fullName>
    </submittedName>
</protein>
<evidence type="ECO:0000313" key="3">
    <source>
        <dbReference type="Proteomes" id="UP000315496"/>
    </source>
</evidence>
<sequence>MDELGPLPSLQELVTNIRYAEGRLLARPGLFYYNQGLTVEHVPTVLNHLDKAKLAFTLAEKVESDTYLAELFPPDVVELLQPQFVSLRGFDLPDSLSHWRGAAGIVIRNPLTPRSFEEQALTVQIISRSASMLLPSTEECASCGHDENLSPEIQARPGLSPMRHMAHGDDDPITSNSDSHHSQSPKKKRLQNAQPTSLRTPIPASQCLSGLLLADSKPNMKRDDLLTELFPMSSLAPGCEVILSSASSSPAVISPRIPSANVILSPDRSFSSQEISSGIRPEPRTAIPGARRTLSDTLREVLKESQTEVQRRAGLRQLHTEIATVIRRCASQSNVCNTSLSLSTLARRAALQPDSNGRKQAFSGGFEAVRQRFADNLQTDTPLATVFADLTPFKRELRNRSLESHFVFDQHIDGVLVANAKDDSMILYLTPAEEQSTVRTVDTLDGLYHQGACMRQNYSARLGSRSYMARARSAQSIARILSASGSTEHEAIARALPDHFGTHSILSTTLCAKDTRKPVHRRAILVPETVHQLSPIAAHHSISQKAMELSATRLLSHAPRRGPGSGSSGPQRTVSQGATHRVTGLQSERARPNTRAVAHEPQRISTPSGETVRRQGKTISICGPTVPVSAGCNRKLPGLFGRPRR</sequence>
<organism evidence="2 3">
    <name type="scientific">Giardia muris</name>
    <dbReference type="NCBI Taxonomy" id="5742"/>
    <lineage>
        <taxon>Eukaryota</taxon>
        <taxon>Metamonada</taxon>
        <taxon>Diplomonadida</taxon>
        <taxon>Hexamitidae</taxon>
        <taxon>Giardiinae</taxon>
        <taxon>Giardia</taxon>
    </lineage>
</organism>
<feature type="region of interest" description="Disordered" evidence="1">
    <location>
        <begin position="140"/>
        <end position="202"/>
    </location>
</feature>
<evidence type="ECO:0000256" key="1">
    <source>
        <dbReference type="SAM" id="MobiDB-lite"/>
    </source>
</evidence>
<dbReference type="EMBL" id="VDLU01000003">
    <property type="protein sequence ID" value="TNJ27807.1"/>
    <property type="molecule type" value="Genomic_DNA"/>
</dbReference>
<name>A0A4Z1T435_GIAMU</name>
<dbReference type="Proteomes" id="UP000315496">
    <property type="component" value="Chromosome 3"/>
</dbReference>
<proteinExistence type="predicted"/>
<dbReference type="OrthoDB" id="10256265at2759"/>
<feature type="region of interest" description="Disordered" evidence="1">
    <location>
        <begin position="557"/>
        <end position="615"/>
    </location>
</feature>
<keyword evidence="3" id="KW-1185">Reference proteome</keyword>
<evidence type="ECO:0000313" key="2">
    <source>
        <dbReference type="EMBL" id="TNJ27807.1"/>
    </source>
</evidence>
<comment type="caution">
    <text evidence="2">The sequence shown here is derived from an EMBL/GenBank/DDBJ whole genome shotgun (WGS) entry which is preliminary data.</text>
</comment>
<reference evidence="2 3" key="1">
    <citation type="submission" date="2019-05" db="EMBL/GenBank/DDBJ databases">
        <title>The compact genome of Giardia muris reveals important steps in the evolution of intestinal protozoan parasites.</title>
        <authorList>
            <person name="Xu F."/>
            <person name="Jimenez-Gonzalez A."/>
            <person name="Einarsson E."/>
            <person name="Astvaldsson A."/>
            <person name="Peirasmaki D."/>
            <person name="Eckmann L."/>
            <person name="Andersson J.O."/>
            <person name="Svard S.G."/>
            <person name="Jerlstrom-Hultqvist J."/>
        </authorList>
    </citation>
    <scope>NUCLEOTIDE SEQUENCE [LARGE SCALE GENOMIC DNA]</scope>
    <source>
        <strain evidence="2 3">Roberts-Thomson</strain>
    </source>
</reference>
<accession>A0A4Z1T435</accession>
<dbReference type="VEuPathDB" id="GiardiaDB:GMRT_12199"/>